<dbReference type="Gene3D" id="3.90.226.10">
    <property type="entry name" value="2-enoyl-CoA Hydratase, Chain A, domain 1"/>
    <property type="match status" value="2"/>
</dbReference>
<dbReference type="Gene3D" id="6.20.330.10">
    <property type="match status" value="1"/>
</dbReference>
<dbReference type="NCBIfam" id="TIGR00706">
    <property type="entry name" value="SppA_dom"/>
    <property type="match status" value="1"/>
</dbReference>
<keyword evidence="2" id="KW-0645">Protease</keyword>
<gene>
    <name evidence="6" type="ORF">A2Z21_10155</name>
</gene>
<accession>A0A1F5UNB6</accession>
<dbReference type="InterPro" id="IPR047272">
    <property type="entry name" value="S49_SppA_C"/>
</dbReference>
<dbReference type="PANTHER" id="PTHR33209">
    <property type="entry name" value="PROTEASE 4"/>
    <property type="match status" value="1"/>
</dbReference>
<evidence type="ECO:0000256" key="4">
    <source>
        <dbReference type="ARBA" id="ARBA00022825"/>
    </source>
</evidence>
<dbReference type="Pfam" id="PF01343">
    <property type="entry name" value="Peptidase_S49"/>
    <property type="match status" value="2"/>
</dbReference>
<organism evidence="6 7">
    <name type="scientific">Fraserbacteria sp. (strain RBG_16_55_9)</name>
    <dbReference type="NCBI Taxonomy" id="1817864"/>
    <lineage>
        <taxon>Bacteria</taxon>
        <taxon>Candidatus Fraseribacteriota</taxon>
    </lineage>
</organism>
<dbReference type="AlphaFoldDB" id="A0A1F5UNB6"/>
<dbReference type="Proteomes" id="UP000179157">
    <property type="component" value="Unassembled WGS sequence"/>
</dbReference>
<dbReference type="InterPro" id="IPR029045">
    <property type="entry name" value="ClpP/crotonase-like_dom_sf"/>
</dbReference>
<proteinExistence type="inferred from homology"/>
<name>A0A1F5UNB6_FRAXR</name>
<comment type="caution">
    <text evidence="6">The sequence shown here is derived from an EMBL/GenBank/DDBJ whole genome shotgun (WGS) entry which is preliminary data.</text>
</comment>
<sequence>ADEILLQKGGSIAPLGLRQRYLYLADALERMGLKADFVQISSYKSAADTLTRNRMSDEVREMASWLMDSVYGEFLHGVAEGRRLDERAVKAIVDSSPHIDLRALEVRAVDKLVSEEDLPAHLGSTGKPARLSPWEDAHKRLLRRPITRPGRYVALLRIEGDIVDGRSSRPPWKLPFRIPLFLNERSGDLTVVQEARRVLRDKRAAAVVVYVDSGGGSATASEAMAAALEKVAAVKPLVVVMGSVAGSGGYYVSTPARWIVAQPSTITGSIGVLNGKIVSASLLDKLLFHWELISRGEHAAFEDTGKPFSEEERKIVWEGIQRVYDVFLDRVTANRKMSREAVDAIGGGRVWTGRQALERGLVDELGGVDRALAKARELARLHERAPLREVRLGKQPLAPKTESAAVLQYALEGLDMFHGAKALCLCPLIWQNI</sequence>
<evidence type="ECO:0000313" key="6">
    <source>
        <dbReference type="EMBL" id="OGF52662.1"/>
    </source>
</evidence>
<feature type="non-terminal residue" evidence="6">
    <location>
        <position position="1"/>
    </location>
</feature>
<dbReference type="EMBL" id="MFGX01000132">
    <property type="protein sequence ID" value="OGF52662.1"/>
    <property type="molecule type" value="Genomic_DNA"/>
</dbReference>
<dbReference type="InterPro" id="IPR004635">
    <property type="entry name" value="Pept_S49_SppA"/>
</dbReference>
<evidence type="ECO:0000256" key="1">
    <source>
        <dbReference type="ARBA" id="ARBA00008683"/>
    </source>
</evidence>
<evidence type="ECO:0000313" key="7">
    <source>
        <dbReference type="Proteomes" id="UP000179157"/>
    </source>
</evidence>
<keyword evidence="3" id="KW-0378">Hydrolase</keyword>
<reference evidence="6 7" key="1">
    <citation type="journal article" date="2016" name="Nat. Commun.">
        <title>Thousands of microbial genomes shed light on interconnected biogeochemical processes in an aquifer system.</title>
        <authorList>
            <person name="Anantharaman K."/>
            <person name="Brown C.T."/>
            <person name="Hug L.A."/>
            <person name="Sharon I."/>
            <person name="Castelle C.J."/>
            <person name="Probst A.J."/>
            <person name="Thomas B.C."/>
            <person name="Singh A."/>
            <person name="Wilkins M.J."/>
            <person name="Karaoz U."/>
            <person name="Brodie E.L."/>
            <person name="Williams K.H."/>
            <person name="Hubbard S.S."/>
            <person name="Banfield J.F."/>
        </authorList>
    </citation>
    <scope>NUCLEOTIDE SEQUENCE [LARGE SCALE GENOMIC DNA]</scope>
    <source>
        <strain evidence="7">RBG_16_55_9</strain>
    </source>
</reference>
<dbReference type="PANTHER" id="PTHR33209:SF1">
    <property type="entry name" value="PEPTIDASE S49 DOMAIN-CONTAINING PROTEIN"/>
    <property type="match status" value="1"/>
</dbReference>
<feature type="domain" description="Peptidase S49" evidence="5">
    <location>
        <begin position="231"/>
        <end position="381"/>
    </location>
</feature>
<dbReference type="GO" id="GO:0008236">
    <property type="term" value="F:serine-type peptidase activity"/>
    <property type="evidence" value="ECO:0007669"/>
    <property type="project" value="UniProtKB-KW"/>
</dbReference>
<dbReference type="STRING" id="1817864.A2Z21_10155"/>
<dbReference type="CDD" id="cd07023">
    <property type="entry name" value="S49_Sppa_N_C"/>
    <property type="match status" value="1"/>
</dbReference>
<protein>
    <recommendedName>
        <fullName evidence="5">Peptidase S49 domain-containing protein</fullName>
    </recommendedName>
</protein>
<evidence type="ECO:0000256" key="2">
    <source>
        <dbReference type="ARBA" id="ARBA00022670"/>
    </source>
</evidence>
<keyword evidence="4" id="KW-0720">Serine protease</keyword>
<dbReference type="GO" id="GO:0006508">
    <property type="term" value="P:proteolysis"/>
    <property type="evidence" value="ECO:0007669"/>
    <property type="project" value="UniProtKB-KW"/>
</dbReference>
<comment type="similarity">
    <text evidence="1">Belongs to the peptidase S49 family.</text>
</comment>
<evidence type="ECO:0000259" key="5">
    <source>
        <dbReference type="Pfam" id="PF01343"/>
    </source>
</evidence>
<dbReference type="SUPFAM" id="SSF52096">
    <property type="entry name" value="ClpP/crotonase"/>
    <property type="match status" value="1"/>
</dbReference>
<evidence type="ECO:0000256" key="3">
    <source>
        <dbReference type="ARBA" id="ARBA00022801"/>
    </source>
</evidence>
<dbReference type="InterPro" id="IPR002142">
    <property type="entry name" value="Peptidase_S49"/>
</dbReference>
<feature type="domain" description="Peptidase S49" evidence="5">
    <location>
        <begin position="1"/>
        <end position="119"/>
    </location>
</feature>